<name>A0A7W6AM92_9HYPH</name>
<dbReference type="EMBL" id="JACIDN010000007">
    <property type="protein sequence ID" value="MBB3904359.1"/>
    <property type="molecule type" value="Genomic_DNA"/>
</dbReference>
<evidence type="ECO:0000313" key="2">
    <source>
        <dbReference type="EMBL" id="GLS46515.1"/>
    </source>
</evidence>
<evidence type="ECO:0000313" key="4">
    <source>
        <dbReference type="Proteomes" id="UP000517759"/>
    </source>
</evidence>
<feature type="compositionally biased region" description="Basic residues" evidence="1">
    <location>
        <begin position="1"/>
        <end position="13"/>
    </location>
</feature>
<reference evidence="2" key="4">
    <citation type="submission" date="2023-01" db="EMBL/GenBank/DDBJ databases">
        <title>Draft genome sequence of Methylobacterium brachythecii strain NBRC 107710.</title>
        <authorList>
            <person name="Sun Q."/>
            <person name="Mori K."/>
        </authorList>
    </citation>
    <scope>NUCLEOTIDE SEQUENCE</scope>
    <source>
        <strain evidence="2">NBRC 107710</strain>
    </source>
</reference>
<gene>
    <name evidence="2" type="ORF">GCM10007884_45090</name>
    <name evidence="3" type="ORF">GGR33_003878</name>
</gene>
<dbReference type="AlphaFoldDB" id="A0A7W6AM92"/>
<reference evidence="5" key="2">
    <citation type="journal article" date="2019" name="Int. J. Syst. Evol. Microbiol.">
        <title>The Global Catalogue of Microorganisms (GCM) 10K type strain sequencing project: providing services to taxonomists for standard genome sequencing and annotation.</title>
        <authorList>
            <consortium name="The Broad Institute Genomics Platform"/>
            <consortium name="The Broad Institute Genome Sequencing Center for Infectious Disease"/>
            <person name="Wu L."/>
            <person name="Ma J."/>
        </authorList>
    </citation>
    <scope>NUCLEOTIDE SEQUENCE [LARGE SCALE GENOMIC DNA]</scope>
    <source>
        <strain evidence="5">NBRC 107710</strain>
    </source>
</reference>
<dbReference type="Proteomes" id="UP000517759">
    <property type="component" value="Unassembled WGS sequence"/>
</dbReference>
<evidence type="ECO:0000313" key="5">
    <source>
        <dbReference type="Proteomes" id="UP001156881"/>
    </source>
</evidence>
<reference evidence="2" key="1">
    <citation type="journal article" date="2014" name="Int. J. Syst. Evol. Microbiol.">
        <title>Complete genome of a new Firmicutes species belonging to the dominant human colonic microbiota ('Ruminococcus bicirculans') reveals two chromosomes and a selective capacity to utilize plant glucans.</title>
        <authorList>
            <consortium name="NISC Comparative Sequencing Program"/>
            <person name="Wegmann U."/>
            <person name="Louis P."/>
            <person name="Goesmann A."/>
            <person name="Henrissat B."/>
            <person name="Duncan S.H."/>
            <person name="Flint H.J."/>
        </authorList>
    </citation>
    <scope>NUCLEOTIDE SEQUENCE</scope>
    <source>
        <strain evidence="2">NBRC 107710</strain>
    </source>
</reference>
<organism evidence="3 4">
    <name type="scientific">Methylobacterium brachythecii</name>
    <dbReference type="NCBI Taxonomy" id="1176177"/>
    <lineage>
        <taxon>Bacteria</taxon>
        <taxon>Pseudomonadati</taxon>
        <taxon>Pseudomonadota</taxon>
        <taxon>Alphaproteobacteria</taxon>
        <taxon>Hyphomicrobiales</taxon>
        <taxon>Methylobacteriaceae</taxon>
        <taxon>Methylobacterium</taxon>
    </lineage>
</organism>
<reference evidence="3 4" key="3">
    <citation type="submission" date="2020-08" db="EMBL/GenBank/DDBJ databases">
        <title>Genomic Encyclopedia of Type Strains, Phase IV (KMG-IV): sequencing the most valuable type-strain genomes for metagenomic binning, comparative biology and taxonomic classification.</title>
        <authorList>
            <person name="Goeker M."/>
        </authorList>
    </citation>
    <scope>NUCLEOTIDE SEQUENCE [LARGE SCALE GENOMIC DNA]</scope>
    <source>
        <strain evidence="3 4">DSM 24105</strain>
    </source>
</reference>
<keyword evidence="5" id="KW-1185">Reference proteome</keyword>
<evidence type="ECO:0000313" key="3">
    <source>
        <dbReference type="EMBL" id="MBB3904359.1"/>
    </source>
</evidence>
<proteinExistence type="predicted"/>
<dbReference type="Proteomes" id="UP001156881">
    <property type="component" value="Unassembled WGS sequence"/>
</dbReference>
<comment type="caution">
    <text evidence="3">The sequence shown here is derived from an EMBL/GenBank/DDBJ whole genome shotgun (WGS) entry which is preliminary data.</text>
</comment>
<dbReference type="RefSeq" id="WP_183508117.1">
    <property type="nucleotide sequence ID" value="NZ_BSPG01000044.1"/>
</dbReference>
<feature type="region of interest" description="Disordered" evidence="1">
    <location>
        <begin position="1"/>
        <end position="23"/>
    </location>
</feature>
<dbReference type="EMBL" id="BSPG01000044">
    <property type="protein sequence ID" value="GLS46515.1"/>
    <property type="molecule type" value="Genomic_DNA"/>
</dbReference>
<evidence type="ECO:0000256" key="1">
    <source>
        <dbReference type="SAM" id="MobiDB-lite"/>
    </source>
</evidence>
<sequence>MSHKYKLGQRVKRLGPTPTNDKTGFGDVAEIVRLMPADASGEVSYRIRSGIAERAVREDEIEIEEAA</sequence>
<protein>
    <submittedName>
        <fullName evidence="3">Uncharacterized protein</fullName>
    </submittedName>
</protein>
<accession>A0A7W6AM92</accession>